<feature type="region of interest" description="Disordered" evidence="1">
    <location>
        <begin position="592"/>
        <end position="617"/>
    </location>
</feature>
<name>D8Q137_SCHCM</name>
<feature type="compositionally biased region" description="Basic and acidic residues" evidence="1">
    <location>
        <begin position="603"/>
        <end position="617"/>
    </location>
</feature>
<keyword evidence="3" id="KW-1185">Reference proteome</keyword>
<dbReference type="Proteomes" id="UP000007431">
    <property type="component" value="Unassembled WGS sequence"/>
</dbReference>
<feature type="compositionally biased region" description="Acidic residues" evidence="1">
    <location>
        <begin position="242"/>
        <end position="253"/>
    </location>
</feature>
<dbReference type="KEGG" id="scm:SCHCO_01188222"/>
<feature type="compositionally biased region" description="Basic and acidic residues" evidence="1">
    <location>
        <begin position="49"/>
        <end position="61"/>
    </location>
</feature>
<gene>
    <name evidence="2" type="ORF">SCHCODRAFT_256868</name>
</gene>
<dbReference type="HOGENOM" id="CLU_442896_0_0_1"/>
<feature type="region of interest" description="Disordered" evidence="1">
    <location>
        <begin position="1"/>
        <end position="266"/>
    </location>
</feature>
<feature type="compositionally biased region" description="Polar residues" evidence="1">
    <location>
        <begin position="228"/>
        <end position="238"/>
    </location>
</feature>
<proteinExistence type="predicted"/>
<dbReference type="InParanoid" id="D8Q137"/>
<dbReference type="OrthoDB" id="10309683at2759"/>
<feature type="compositionally biased region" description="Polar residues" evidence="1">
    <location>
        <begin position="1"/>
        <end position="12"/>
    </location>
</feature>
<evidence type="ECO:0000256" key="1">
    <source>
        <dbReference type="SAM" id="MobiDB-lite"/>
    </source>
</evidence>
<dbReference type="AlphaFoldDB" id="D8Q137"/>
<reference evidence="2 3" key="1">
    <citation type="journal article" date="2010" name="Nat. Biotechnol.">
        <title>Genome sequence of the model mushroom Schizophyllum commune.</title>
        <authorList>
            <person name="Ohm R.A."/>
            <person name="de Jong J.F."/>
            <person name="Lugones L.G."/>
            <person name="Aerts A."/>
            <person name="Kothe E."/>
            <person name="Stajich J.E."/>
            <person name="de Vries R.P."/>
            <person name="Record E."/>
            <person name="Levasseur A."/>
            <person name="Baker S.E."/>
            <person name="Bartholomew K.A."/>
            <person name="Coutinho P.M."/>
            <person name="Erdmann S."/>
            <person name="Fowler T.J."/>
            <person name="Gathman A.C."/>
            <person name="Lombard V."/>
            <person name="Henrissat B."/>
            <person name="Knabe N."/>
            <person name="Kuees U."/>
            <person name="Lilly W.W."/>
            <person name="Lindquist E."/>
            <person name="Lucas S."/>
            <person name="Magnuson J.K."/>
            <person name="Piumi F."/>
            <person name="Raudaskoski M."/>
            <person name="Salamov A."/>
            <person name="Schmutz J."/>
            <person name="Schwarze F.W.M.R."/>
            <person name="vanKuyk P.A."/>
            <person name="Horton J.S."/>
            <person name="Grigoriev I.V."/>
            <person name="Woesten H.A.B."/>
        </authorList>
    </citation>
    <scope>NUCLEOTIDE SEQUENCE [LARGE SCALE GENOMIC DNA]</scope>
    <source>
        <strain evidence="3">H4-8 / FGSC 9210</strain>
    </source>
</reference>
<dbReference type="VEuPathDB" id="FungiDB:SCHCODRAFT_01188222"/>
<evidence type="ECO:0000313" key="3">
    <source>
        <dbReference type="Proteomes" id="UP000007431"/>
    </source>
</evidence>
<dbReference type="GeneID" id="9590817"/>
<feature type="compositionally biased region" description="Polar residues" evidence="1">
    <location>
        <begin position="110"/>
        <end position="124"/>
    </location>
</feature>
<dbReference type="EMBL" id="GL377305">
    <property type="protein sequence ID" value="EFI97870.1"/>
    <property type="molecule type" value="Genomic_DNA"/>
</dbReference>
<accession>D8Q137</accession>
<sequence>MEDNAVGSSRASVLSADIVQGNTSTSEEGTAQEETYITPRPPSSTPIHLKVDTKGKAKATDSDSSSSDSDSEDSPDRLSNASFESTPDWMRPIRGASVDPSSSVSPPHPNQMQDYRQRTGSPESCLSPGGDRRIGEKNKRAPGDTGEWLPGQPPPDTWPDSPTAKRMLIPSTSPRAPRGTFPVGSPPRREDFASATFSNFVPDDEPRFEWRGTQPTSPVTSARIRRPTSANFTPSVLSSAELESDDGSTDFDGEAQSAPTSSNMQDPEMDALVAEISKVLSFDNNGEALPQPIPVHTSDAYTDTGLESGFDGWHLSSSPGVATEVALMQVPMIDYEHDGPLDGETLDDYLSRTLNPDYVQPAYASQAAFQNFHFDPVGETTDPYSHLPHYAPPLENEENPFSVEEDDYLVPRGPVVRVEARVPSTATSDFSMPFQMSSARSAAQAADLIAEMQASGMLAQDTDAIAIDGELTPDDLLLLDNFGNLDLTSDEQMAWGAPGIDLSTGIDLSGGVDLSDAIDLGGDFDLGGPLTEADDPFLAETANDFLFDFPTADNAPFTPTMWPPADSFDEQPSGAGVLDAFDASFFGTNPQAFDWGNPDEVDHDPVHRAGDSVRRES</sequence>
<feature type="compositionally biased region" description="Basic and acidic residues" evidence="1">
    <location>
        <begin position="130"/>
        <end position="142"/>
    </location>
</feature>
<feature type="compositionally biased region" description="Polar residues" evidence="1">
    <location>
        <begin position="20"/>
        <end position="35"/>
    </location>
</feature>
<evidence type="ECO:0000313" key="2">
    <source>
        <dbReference type="EMBL" id="EFI97870.1"/>
    </source>
</evidence>
<dbReference type="RefSeq" id="XP_003032773.1">
    <property type="nucleotide sequence ID" value="XM_003032727.1"/>
</dbReference>
<protein>
    <submittedName>
        <fullName evidence="2">Uncharacterized protein</fullName>
    </submittedName>
</protein>
<organism evidence="3">
    <name type="scientific">Schizophyllum commune (strain H4-8 / FGSC 9210)</name>
    <name type="common">Split gill fungus</name>
    <dbReference type="NCBI Taxonomy" id="578458"/>
    <lineage>
        <taxon>Eukaryota</taxon>
        <taxon>Fungi</taxon>
        <taxon>Dikarya</taxon>
        <taxon>Basidiomycota</taxon>
        <taxon>Agaricomycotina</taxon>
        <taxon>Agaricomycetes</taxon>
        <taxon>Agaricomycetidae</taxon>
        <taxon>Agaricales</taxon>
        <taxon>Schizophyllaceae</taxon>
        <taxon>Schizophyllum</taxon>
    </lineage>
</organism>